<dbReference type="GO" id="GO:0090729">
    <property type="term" value="F:toxin activity"/>
    <property type="evidence" value="ECO:0007669"/>
    <property type="project" value="UniProtKB-KW"/>
</dbReference>
<keyword evidence="8" id="KW-1185">Reference proteome</keyword>
<comment type="cofactor">
    <cofactor evidence="5">
        <name>Mg(2+)</name>
        <dbReference type="ChEBI" id="CHEBI:18420"/>
    </cofactor>
</comment>
<evidence type="ECO:0000256" key="1">
    <source>
        <dbReference type="ARBA" id="ARBA00022649"/>
    </source>
</evidence>
<dbReference type="HAMAP" id="MF_00265">
    <property type="entry name" value="VapC_Nob1"/>
    <property type="match status" value="1"/>
</dbReference>
<sequence length="147" mass="15963">METDGDLLDGTTAYLDANILIAFVERRHERLLGIVARARAGRISLVTSELTLAEVIVGPMRDGASELLSQYRELFSQPDLLDVAPVTRAVLERSGEIRAGDGVKLADAIHLATAEIAGCKVFLSSDRRIRPRAPMIRIGIEAVVDGR</sequence>
<dbReference type="InterPro" id="IPR002716">
    <property type="entry name" value="PIN_dom"/>
</dbReference>
<reference evidence="7 8" key="1">
    <citation type="journal article" date="2014" name="Int. J. Syst. Evol. Microbiol.">
        <title>Complete genome sequence of Corynebacterium casei LMG S-19264T (=DSM 44701T), isolated from a smear-ripened cheese.</title>
        <authorList>
            <consortium name="US DOE Joint Genome Institute (JGI-PGF)"/>
            <person name="Walter F."/>
            <person name="Albersmeier A."/>
            <person name="Kalinowski J."/>
            <person name="Ruckert C."/>
        </authorList>
    </citation>
    <scope>NUCLEOTIDE SEQUENCE [LARGE SCALE GENOMIC DNA]</scope>
    <source>
        <strain evidence="7 8">CGMCC 1.9161</strain>
    </source>
</reference>
<dbReference type="GO" id="GO:0016787">
    <property type="term" value="F:hydrolase activity"/>
    <property type="evidence" value="ECO:0007669"/>
    <property type="project" value="UniProtKB-KW"/>
</dbReference>
<dbReference type="EMBL" id="BMMF01000008">
    <property type="protein sequence ID" value="GGK39876.1"/>
    <property type="molecule type" value="Genomic_DNA"/>
</dbReference>
<keyword evidence="5" id="KW-0460">Magnesium</keyword>
<dbReference type="GO" id="GO:0000287">
    <property type="term" value="F:magnesium ion binding"/>
    <property type="evidence" value="ECO:0007669"/>
    <property type="project" value="UniProtKB-UniRule"/>
</dbReference>
<dbReference type="RefSeq" id="WP_188913922.1">
    <property type="nucleotide sequence ID" value="NZ_BMMF01000008.1"/>
</dbReference>
<accession>A0A917QAV8</accession>
<dbReference type="InterPro" id="IPR022907">
    <property type="entry name" value="VapC_family"/>
</dbReference>
<feature type="binding site" evidence="5">
    <location>
        <position position="16"/>
    </location>
    <ligand>
        <name>Mg(2+)</name>
        <dbReference type="ChEBI" id="CHEBI:18420"/>
    </ligand>
</feature>
<dbReference type="EC" id="3.1.-.-" evidence="5"/>
<evidence type="ECO:0000256" key="3">
    <source>
        <dbReference type="ARBA" id="ARBA00022723"/>
    </source>
</evidence>
<keyword evidence="1 5" id="KW-1277">Toxin-antitoxin system</keyword>
<protein>
    <recommendedName>
        <fullName evidence="5">Ribonuclease VapC</fullName>
        <shortName evidence="5">RNase VapC</shortName>
        <ecNumber evidence="5">3.1.-.-</ecNumber>
    </recommendedName>
    <alternativeName>
        <fullName evidence="5">Toxin VapC</fullName>
    </alternativeName>
</protein>
<keyword evidence="2 5" id="KW-0540">Nuclease</keyword>
<name>A0A917QAV8_9HYPH</name>
<dbReference type="CDD" id="cd09854">
    <property type="entry name" value="PIN_VapC-like"/>
    <property type="match status" value="1"/>
</dbReference>
<comment type="caution">
    <text evidence="7">The sequence shown here is derived from an EMBL/GenBank/DDBJ whole genome shotgun (WGS) entry which is preliminary data.</text>
</comment>
<keyword evidence="5" id="KW-0800">Toxin</keyword>
<dbReference type="InterPro" id="IPR029060">
    <property type="entry name" value="PIN-like_dom_sf"/>
</dbReference>
<evidence type="ECO:0000256" key="4">
    <source>
        <dbReference type="ARBA" id="ARBA00022801"/>
    </source>
</evidence>
<evidence type="ECO:0000259" key="6">
    <source>
        <dbReference type="Pfam" id="PF01850"/>
    </source>
</evidence>
<proteinExistence type="inferred from homology"/>
<evidence type="ECO:0000313" key="8">
    <source>
        <dbReference type="Proteomes" id="UP000600449"/>
    </source>
</evidence>
<feature type="binding site" evidence="5">
    <location>
        <position position="107"/>
    </location>
    <ligand>
        <name>Mg(2+)</name>
        <dbReference type="ChEBI" id="CHEBI:18420"/>
    </ligand>
</feature>
<gene>
    <name evidence="5" type="primary">vapC</name>
    <name evidence="7" type="ORF">GCM10011322_28770</name>
</gene>
<dbReference type="Proteomes" id="UP000600449">
    <property type="component" value="Unassembled WGS sequence"/>
</dbReference>
<comment type="function">
    <text evidence="5">Toxic component of a toxin-antitoxin (TA) system. An RNase.</text>
</comment>
<dbReference type="Pfam" id="PF01850">
    <property type="entry name" value="PIN"/>
    <property type="match status" value="1"/>
</dbReference>
<comment type="similarity">
    <text evidence="5">Belongs to the PINc/VapC protein family.</text>
</comment>
<dbReference type="SUPFAM" id="SSF88723">
    <property type="entry name" value="PIN domain-like"/>
    <property type="match status" value="1"/>
</dbReference>
<evidence type="ECO:0000313" key="7">
    <source>
        <dbReference type="EMBL" id="GGK39876.1"/>
    </source>
</evidence>
<keyword evidence="3 5" id="KW-0479">Metal-binding</keyword>
<keyword evidence="4 5" id="KW-0378">Hydrolase</keyword>
<dbReference type="Gene3D" id="3.40.50.1010">
    <property type="entry name" value="5'-nuclease"/>
    <property type="match status" value="1"/>
</dbReference>
<dbReference type="GO" id="GO:0004540">
    <property type="term" value="F:RNA nuclease activity"/>
    <property type="evidence" value="ECO:0007669"/>
    <property type="project" value="InterPro"/>
</dbReference>
<dbReference type="AlphaFoldDB" id="A0A917QAV8"/>
<evidence type="ECO:0000256" key="2">
    <source>
        <dbReference type="ARBA" id="ARBA00022722"/>
    </source>
</evidence>
<evidence type="ECO:0000256" key="5">
    <source>
        <dbReference type="HAMAP-Rule" id="MF_00265"/>
    </source>
</evidence>
<organism evidence="7 8">
    <name type="scientific">Salinarimonas ramus</name>
    <dbReference type="NCBI Taxonomy" id="690164"/>
    <lineage>
        <taxon>Bacteria</taxon>
        <taxon>Pseudomonadati</taxon>
        <taxon>Pseudomonadota</taxon>
        <taxon>Alphaproteobacteria</taxon>
        <taxon>Hyphomicrobiales</taxon>
        <taxon>Salinarimonadaceae</taxon>
        <taxon>Salinarimonas</taxon>
    </lineage>
</organism>
<feature type="domain" description="PIN" evidence="6">
    <location>
        <begin position="14"/>
        <end position="130"/>
    </location>
</feature>